<reference evidence="1" key="2">
    <citation type="submission" date="2023-01" db="EMBL/GenBank/DDBJ databases">
        <title>Draft genome sequence of Sneathiella chinensis strain NBRC 103408.</title>
        <authorList>
            <person name="Sun Q."/>
            <person name="Mori K."/>
        </authorList>
    </citation>
    <scope>NUCLEOTIDE SEQUENCE</scope>
    <source>
        <strain evidence="1">NBRC 103408</strain>
    </source>
</reference>
<reference evidence="1" key="1">
    <citation type="journal article" date="2014" name="Int. J. Syst. Evol. Microbiol.">
        <title>Complete genome of a new Firmicutes species belonging to the dominant human colonic microbiota ('Ruminococcus bicirculans') reveals two chromosomes and a selective capacity to utilize plant glucans.</title>
        <authorList>
            <consortium name="NISC Comparative Sequencing Program"/>
            <person name="Wegmann U."/>
            <person name="Louis P."/>
            <person name="Goesmann A."/>
            <person name="Henrissat B."/>
            <person name="Duncan S.H."/>
            <person name="Flint H.J."/>
        </authorList>
    </citation>
    <scope>NUCLEOTIDE SEQUENCE</scope>
    <source>
        <strain evidence="1">NBRC 103408</strain>
    </source>
</reference>
<evidence type="ECO:0000313" key="2">
    <source>
        <dbReference type="Proteomes" id="UP001161409"/>
    </source>
</evidence>
<dbReference type="Gene3D" id="3.40.50.410">
    <property type="entry name" value="von Willebrand factor, type A domain"/>
    <property type="match status" value="1"/>
</dbReference>
<dbReference type="Proteomes" id="UP001161409">
    <property type="component" value="Unassembled WGS sequence"/>
</dbReference>
<gene>
    <name evidence="1" type="ORF">GCM10007924_29280</name>
</gene>
<dbReference type="SUPFAM" id="SSF53300">
    <property type="entry name" value="vWA-like"/>
    <property type="match status" value="1"/>
</dbReference>
<keyword evidence="2" id="KW-1185">Reference proteome</keyword>
<sequence>MSHELDKTSSQNNKSDVEAFLRKVSVTPVRTTGGANGRLIFAIDATASRQPTWDHAAHLQREMFDAAAETGKLELQIAFFRGFGEFKATPWTTDSRALVRPMSRVTCLGGHTQIGKVLKHTLRQNDQQKVNAVVYVGDCMEEDADHLCHLAGKLGLNNVPVFIFQEGYEPTAETCFRQITKLTGGAYCRFDMNSATTLRNLLKAVAVYATGGRKALENYSNKAAREVLLLAKQIK</sequence>
<comment type="caution">
    <text evidence="1">The sequence shown here is derived from an EMBL/GenBank/DDBJ whole genome shotgun (WGS) entry which is preliminary data.</text>
</comment>
<dbReference type="EMBL" id="BSNF01000008">
    <property type="protein sequence ID" value="GLQ07707.1"/>
    <property type="molecule type" value="Genomic_DNA"/>
</dbReference>
<dbReference type="RefSeq" id="WP_169561760.1">
    <property type="nucleotide sequence ID" value="NZ_BSNF01000008.1"/>
</dbReference>
<proteinExistence type="predicted"/>
<evidence type="ECO:0000313" key="1">
    <source>
        <dbReference type="EMBL" id="GLQ07707.1"/>
    </source>
</evidence>
<dbReference type="InterPro" id="IPR036465">
    <property type="entry name" value="vWFA_dom_sf"/>
</dbReference>
<accession>A0ABQ5U8Q0</accession>
<name>A0ABQ5U8Q0_9PROT</name>
<organism evidence="1 2">
    <name type="scientific">Sneathiella chinensis</name>
    <dbReference type="NCBI Taxonomy" id="349750"/>
    <lineage>
        <taxon>Bacteria</taxon>
        <taxon>Pseudomonadati</taxon>
        <taxon>Pseudomonadota</taxon>
        <taxon>Alphaproteobacteria</taxon>
        <taxon>Sneathiellales</taxon>
        <taxon>Sneathiellaceae</taxon>
        <taxon>Sneathiella</taxon>
    </lineage>
</organism>
<evidence type="ECO:0008006" key="3">
    <source>
        <dbReference type="Google" id="ProtNLM"/>
    </source>
</evidence>
<protein>
    <recommendedName>
        <fullName evidence="3">VWA domain-containing protein</fullName>
    </recommendedName>
</protein>